<name>A0A318KS86_9NEIS</name>
<organism evidence="1 2">
    <name type="scientific">Rivihabitans pingtungensis</name>
    <dbReference type="NCBI Taxonomy" id="1054498"/>
    <lineage>
        <taxon>Bacteria</taxon>
        <taxon>Pseudomonadati</taxon>
        <taxon>Pseudomonadota</taxon>
        <taxon>Betaproteobacteria</taxon>
        <taxon>Neisseriales</taxon>
        <taxon>Aquaspirillaceae</taxon>
        <taxon>Rivihabitans</taxon>
    </lineage>
</organism>
<dbReference type="OrthoDB" id="9833036at2"/>
<dbReference type="RefSeq" id="WP_110390384.1">
    <property type="nucleotide sequence ID" value="NZ_QJKI01000006.1"/>
</dbReference>
<dbReference type="EMBL" id="QJKI01000006">
    <property type="protein sequence ID" value="PXX79472.1"/>
    <property type="molecule type" value="Genomic_DNA"/>
</dbReference>
<gene>
    <name evidence="1" type="ORF">DFR34_106108</name>
</gene>
<keyword evidence="2" id="KW-1185">Reference proteome</keyword>
<dbReference type="AlphaFoldDB" id="A0A318KS86"/>
<dbReference type="Proteomes" id="UP000247555">
    <property type="component" value="Unassembled WGS sequence"/>
</dbReference>
<accession>A0A318KS86</accession>
<evidence type="ECO:0000313" key="1">
    <source>
        <dbReference type="EMBL" id="PXX79472.1"/>
    </source>
</evidence>
<reference evidence="1 2" key="1">
    <citation type="submission" date="2018-05" db="EMBL/GenBank/DDBJ databases">
        <title>Genomic Encyclopedia of Type Strains, Phase IV (KMG-IV): sequencing the most valuable type-strain genomes for metagenomic binning, comparative biology and taxonomic classification.</title>
        <authorList>
            <person name="Goeker M."/>
        </authorList>
    </citation>
    <scope>NUCLEOTIDE SEQUENCE [LARGE SCALE GENOMIC DNA]</scope>
    <source>
        <strain evidence="1 2">DSM 29661</strain>
    </source>
</reference>
<evidence type="ECO:0000313" key="2">
    <source>
        <dbReference type="Proteomes" id="UP000247555"/>
    </source>
</evidence>
<protein>
    <submittedName>
        <fullName evidence="1">Uncharacterized protein</fullName>
    </submittedName>
</protein>
<sequence length="463" mass="50357">MKAGKTHEWIIVLGDTAAWAWPLFASPAAPRRFAADAEGHAALLRCLGESHGEAHSRVLIDLACETLHEQHTPALRWHDRRALAQQCRRNQFAADALVGWRWRPGLADDTVLQLCGVPMQGSLPAWLHLLTHGAAPPVALYSASWLGEPLARTLGASHGPALLLQPGLASARLSWLQDGRVRHSRQVGPAGEDISQVLDFFASQPDYPAHGIPTLWQTGEDDSLVHHPALAGFQRQQAPLESGWPDWLSAQLSRQPGDYRWPPGTSRPQLGQCSPRSRRLTLAISLAAAVLGGGWFAWGEALNRQAAQLAEHTRALHASNQQLAASLGPAEVTQARRAALNSLLILRTRWPRLGDDLDALAEQLARRPALSVTALHWRADPARLSQGSGAHVQLELRADATLSARQALAELEQLLAACRQAGWNATLSHAPFDTRAEATLHSQSEEVVRFVVQLTLPARKAGQ</sequence>
<comment type="caution">
    <text evidence="1">The sequence shown here is derived from an EMBL/GenBank/DDBJ whole genome shotgun (WGS) entry which is preliminary data.</text>
</comment>
<proteinExistence type="predicted"/>